<dbReference type="Proteomes" id="UP000499080">
    <property type="component" value="Unassembled WGS sequence"/>
</dbReference>
<keyword evidence="3" id="KW-1185">Reference proteome</keyword>
<dbReference type="EMBL" id="BGPR01003110">
    <property type="protein sequence ID" value="GBM83814.1"/>
    <property type="molecule type" value="Genomic_DNA"/>
</dbReference>
<protein>
    <submittedName>
        <fullName evidence="2">Uncharacterized protein</fullName>
    </submittedName>
</protein>
<accession>A0A4Y2J1Q0</accession>
<evidence type="ECO:0000256" key="1">
    <source>
        <dbReference type="SAM" id="MobiDB-lite"/>
    </source>
</evidence>
<organism evidence="2 3">
    <name type="scientific">Araneus ventricosus</name>
    <name type="common">Orbweaver spider</name>
    <name type="synonym">Epeira ventricosa</name>
    <dbReference type="NCBI Taxonomy" id="182803"/>
    <lineage>
        <taxon>Eukaryota</taxon>
        <taxon>Metazoa</taxon>
        <taxon>Ecdysozoa</taxon>
        <taxon>Arthropoda</taxon>
        <taxon>Chelicerata</taxon>
        <taxon>Arachnida</taxon>
        <taxon>Araneae</taxon>
        <taxon>Araneomorphae</taxon>
        <taxon>Entelegynae</taxon>
        <taxon>Araneoidea</taxon>
        <taxon>Araneidae</taxon>
        <taxon>Araneus</taxon>
    </lineage>
</organism>
<name>A0A4Y2J1Q0_ARAVE</name>
<comment type="caution">
    <text evidence="2">The sequence shown here is derived from an EMBL/GenBank/DDBJ whole genome shotgun (WGS) entry which is preliminary data.</text>
</comment>
<evidence type="ECO:0000313" key="2">
    <source>
        <dbReference type="EMBL" id="GBM83814.1"/>
    </source>
</evidence>
<feature type="region of interest" description="Disordered" evidence="1">
    <location>
        <begin position="1"/>
        <end position="27"/>
    </location>
</feature>
<gene>
    <name evidence="2" type="ORF">AVEN_134518_1</name>
</gene>
<dbReference type="AlphaFoldDB" id="A0A4Y2J1Q0"/>
<proteinExistence type="predicted"/>
<evidence type="ECO:0000313" key="3">
    <source>
        <dbReference type="Proteomes" id="UP000499080"/>
    </source>
</evidence>
<reference evidence="2 3" key="1">
    <citation type="journal article" date="2019" name="Sci. Rep.">
        <title>Orb-weaving spider Araneus ventricosus genome elucidates the spidroin gene catalogue.</title>
        <authorList>
            <person name="Kono N."/>
            <person name="Nakamura H."/>
            <person name="Ohtoshi R."/>
            <person name="Moran D.A.P."/>
            <person name="Shinohara A."/>
            <person name="Yoshida Y."/>
            <person name="Fujiwara M."/>
            <person name="Mori M."/>
            <person name="Tomita M."/>
            <person name="Arakawa K."/>
        </authorList>
    </citation>
    <scope>NUCLEOTIDE SEQUENCE [LARGE SCALE GENOMIC DNA]</scope>
</reference>
<sequence length="104" mass="12010">MEYKKLPRRGSTASPTGSPARPETPLALPLHTKDIHYQNQRYVSDQVDRNGYKSGGMRQFSRSEVPNLYRWGYAKSELVMAEIGKHKELKKKLQNFVSSFFAIY</sequence>